<protein>
    <submittedName>
        <fullName evidence="2">Uncharacterized protein</fullName>
    </submittedName>
</protein>
<evidence type="ECO:0000313" key="2">
    <source>
        <dbReference type="EMBL" id="MFK2901032.1"/>
    </source>
</evidence>
<evidence type="ECO:0000313" key="3">
    <source>
        <dbReference type="Proteomes" id="UP001620461"/>
    </source>
</evidence>
<proteinExistence type="predicted"/>
<dbReference type="EMBL" id="JADIKJ010000012">
    <property type="protein sequence ID" value="MFK2901032.1"/>
    <property type="molecule type" value="Genomic_DNA"/>
</dbReference>
<reference evidence="2 3" key="1">
    <citation type="submission" date="2020-10" db="EMBL/GenBank/DDBJ databases">
        <title>Phylogeny of dyella-like bacteria.</title>
        <authorList>
            <person name="Fu J."/>
        </authorList>
    </citation>
    <scope>NUCLEOTIDE SEQUENCE [LARGE SCALE GENOMIC DNA]</scope>
    <source>
        <strain evidence="2 3">JP1</strain>
    </source>
</reference>
<evidence type="ECO:0000256" key="1">
    <source>
        <dbReference type="SAM" id="Phobius"/>
    </source>
</evidence>
<gene>
    <name evidence="2" type="ORF">ISP15_11850</name>
</gene>
<feature type="transmembrane region" description="Helical" evidence="1">
    <location>
        <begin position="12"/>
        <end position="34"/>
    </location>
</feature>
<sequence length="206" mass="22241">MPSSHREQLREFATHSLAMALALLMHLGLLLSVLRPPPPWPLRRNPSVAADGRVLRVELLPRRSSLAIPKIAAASFSFVPPLHLPPKRSAKVIRGMPIAPAVSTATARPAPIQPPAVPYGNSRFARTLDEAQAAGLPRVPGANFVSTAPGIVVAPAPSLKQRIHALGRWANCKNAIFKRRMSDGELLKRGLTPQQMDQAFAAYCTP</sequence>
<keyword evidence="3" id="KW-1185">Reference proteome</keyword>
<accession>A0ABW8JIU6</accession>
<organism evidence="2 3">
    <name type="scientific">Dyella jejuensis</name>
    <dbReference type="NCBI Taxonomy" id="1432009"/>
    <lineage>
        <taxon>Bacteria</taxon>
        <taxon>Pseudomonadati</taxon>
        <taxon>Pseudomonadota</taxon>
        <taxon>Gammaproteobacteria</taxon>
        <taxon>Lysobacterales</taxon>
        <taxon>Rhodanobacteraceae</taxon>
        <taxon>Dyella</taxon>
    </lineage>
</organism>
<keyword evidence="1" id="KW-1133">Transmembrane helix</keyword>
<keyword evidence="1" id="KW-0472">Membrane</keyword>
<keyword evidence="1" id="KW-0812">Transmembrane</keyword>
<comment type="caution">
    <text evidence="2">The sequence shown here is derived from an EMBL/GenBank/DDBJ whole genome shotgun (WGS) entry which is preliminary data.</text>
</comment>
<name>A0ABW8JIU6_9GAMM</name>
<dbReference type="Proteomes" id="UP001620461">
    <property type="component" value="Unassembled WGS sequence"/>
</dbReference>
<dbReference type="RefSeq" id="WP_404547561.1">
    <property type="nucleotide sequence ID" value="NZ_JADIKJ010000012.1"/>
</dbReference>